<feature type="non-terminal residue" evidence="5">
    <location>
        <position position="714"/>
    </location>
</feature>
<accession>A0AAF0R867</accession>
<comment type="subcellular location">
    <subcellularLocation>
        <location evidence="1">Nucleus</location>
    </subcellularLocation>
</comment>
<dbReference type="EMBL" id="CP133617">
    <property type="protein sequence ID" value="WMV35763.1"/>
    <property type="molecule type" value="Genomic_DNA"/>
</dbReference>
<evidence type="ECO:0000256" key="3">
    <source>
        <dbReference type="ARBA" id="ARBA00038401"/>
    </source>
</evidence>
<feature type="region of interest" description="Disordered" evidence="4">
    <location>
        <begin position="1"/>
        <end position="35"/>
    </location>
</feature>
<evidence type="ECO:0000256" key="1">
    <source>
        <dbReference type="ARBA" id="ARBA00004123"/>
    </source>
</evidence>
<protein>
    <submittedName>
        <fullName evidence="5">Uncharacterized protein</fullName>
    </submittedName>
</protein>
<comment type="similarity">
    <text evidence="3">Belongs to the SAAL1 family.</text>
</comment>
<dbReference type="AlphaFoldDB" id="A0AAF0R867"/>
<dbReference type="InterPro" id="IPR052464">
    <property type="entry name" value="Synovial_Prolif_Regulator"/>
</dbReference>
<keyword evidence="2" id="KW-0539">Nucleus</keyword>
<dbReference type="Proteomes" id="UP001234989">
    <property type="component" value="Chromosome 6"/>
</dbReference>
<dbReference type="GO" id="GO:0005634">
    <property type="term" value="C:nucleus"/>
    <property type="evidence" value="ECO:0007669"/>
    <property type="project" value="UniProtKB-SubCell"/>
</dbReference>
<reference evidence="5" key="1">
    <citation type="submission" date="2023-08" db="EMBL/GenBank/DDBJ databases">
        <title>A de novo genome assembly of Solanum verrucosum Schlechtendal, a Mexican diploid species geographically isolated from the other diploid A-genome species in potato relatives.</title>
        <authorList>
            <person name="Hosaka K."/>
        </authorList>
    </citation>
    <scope>NUCLEOTIDE SEQUENCE</scope>
    <source>
        <tissue evidence="5">Young leaves</tissue>
    </source>
</reference>
<evidence type="ECO:0000313" key="6">
    <source>
        <dbReference type="Proteomes" id="UP001234989"/>
    </source>
</evidence>
<dbReference type="SUPFAM" id="SSF48371">
    <property type="entry name" value="ARM repeat"/>
    <property type="match status" value="1"/>
</dbReference>
<proteinExistence type="inferred from homology"/>
<dbReference type="PANTHER" id="PTHR23424:SF23">
    <property type="entry name" value="PROTEIN SAAL1"/>
    <property type="match status" value="1"/>
</dbReference>
<evidence type="ECO:0000313" key="5">
    <source>
        <dbReference type="EMBL" id="WMV35763.1"/>
    </source>
</evidence>
<sequence length="714" mass="80919">MSIPPESPSEHNEEAPEQEFQSSTHHPPAPSGELFDITTTVDPAYIISLIRKLLPEKNVKHGERSKITTSSPPENEEGQSWSIDESENMKNVETFVKQSVDDKFYCQNEREDVAVGEEAWEEFGCILWDLAASKTHAEFMRLRPRRRHWNSYVIENIFRKEEEVPCVFLIVVIRIFYTIRGILKALQKRPSSFLVEALVKKHLFCLKRLRPRRRHWNSCVIENIFRKEDEVSSVDTGIQFFRFRWLVLGVPCCIYKLEKSFQQLRKVTSHLDDQSSINLSKEKEDQGSGGLNMLIGKIAFHMHMFTTQVFRGMIKFYVQAENFALEVLLATLMVSKSVRITEINLGIIGNLACHDVSRKKITTTDGLIGAVLQQLFLDDTACLCEACRLITLFLPSNESGFLAEALQPEHILCRILWIVENTLNIQLLEKSINLLLAIAESKQDVVAILLPPLIKLGLPRSLVDLLSVEISKLTPEERSPERYSILDSILQTVEALSVIDDYSQEICSNKELFQLLVQLIKHPDKAEFANSCVTASVLTANILTDATDLALEISQDTLFLQGLLGVFPFASDDIEARSAIWSILARLLVRIQKTDPSNLHQHVSVLTSKSEVVEDELLIYNVDDSSEDHRSSTKLTARTFALNGIVEILSRWKTLDDHMKGALSMEGCYVNEGDVDKMLHYCCKYTKIVPEVGGDDTVASMMKSGRTQNPILLH</sequence>
<keyword evidence="6" id="KW-1185">Reference proteome</keyword>
<dbReference type="InterPro" id="IPR011989">
    <property type="entry name" value="ARM-like"/>
</dbReference>
<gene>
    <name evidence="5" type="ORF">MTR67_029148</name>
</gene>
<name>A0AAF0R867_SOLVR</name>
<feature type="region of interest" description="Disordered" evidence="4">
    <location>
        <begin position="60"/>
        <end position="85"/>
    </location>
</feature>
<feature type="compositionally biased region" description="Polar residues" evidence="4">
    <location>
        <begin position="67"/>
        <end position="83"/>
    </location>
</feature>
<dbReference type="InterPro" id="IPR016024">
    <property type="entry name" value="ARM-type_fold"/>
</dbReference>
<dbReference type="PANTHER" id="PTHR23424">
    <property type="entry name" value="SERUM AMYLOID A"/>
    <property type="match status" value="1"/>
</dbReference>
<evidence type="ECO:0000256" key="2">
    <source>
        <dbReference type="ARBA" id="ARBA00023242"/>
    </source>
</evidence>
<organism evidence="5 6">
    <name type="scientific">Solanum verrucosum</name>
    <dbReference type="NCBI Taxonomy" id="315347"/>
    <lineage>
        <taxon>Eukaryota</taxon>
        <taxon>Viridiplantae</taxon>
        <taxon>Streptophyta</taxon>
        <taxon>Embryophyta</taxon>
        <taxon>Tracheophyta</taxon>
        <taxon>Spermatophyta</taxon>
        <taxon>Magnoliopsida</taxon>
        <taxon>eudicotyledons</taxon>
        <taxon>Gunneridae</taxon>
        <taxon>Pentapetalae</taxon>
        <taxon>asterids</taxon>
        <taxon>lamiids</taxon>
        <taxon>Solanales</taxon>
        <taxon>Solanaceae</taxon>
        <taxon>Solanoideae</taxon>
        <taxon>Solaneae</taxon>
        <taxon>Solanum</taxon>
    </lineage>
</organism>
<dbReference type="Gene3D" id="1.25.10.10">
    <property type="entry name" value="Leucine-rich Repeat Variant"/>
    <property type="match status" value="1"/>
</dbReference>
<evidence type="ECO:0000256" key="4">
    <source>
        <dbReference type="SAM" id="MobiDB-lite"/>
    </source>
</evidence>